<dbReference type="PANTHER" id="PTHR42688:SF1">
    <property type="entry name" value="BLR5212 PROTEIN"/>
    <property type="match status" value="1"/>
</dbReference>
<evidence type="ECO:0000313" key="10">
    <source>
        <dbReference type="Proteomes" id="UP000425916"/>
    </source>
</evidence>
<dbReference type="GO" id="GO:0022857">
    <property type="term" value="F:transmembrane transporter activity"/>
    <property type="evidence" value="ECO:0007669"/>
    <property type="project" value="InterPro"/>
</dbReference>
<dbReference type="InterPro" id="IPR011701">
    <property type="entry name" value="MFS"/>
</dbReference>
<dbReference type="PANTHER" id="PTHR42688">
    <property type="entry name" value="CONSERVED PROTEIN"/>
    <property type="match status" value="1"/>
</dbReference>
<dbReference type="AlphaFoldDB" id="A0A6I5ZVA8"/>
<feature type="transmembrane region" description="Helical" evidence="7">
    <location>
        <begin position="221"/>
        <end position="243"/>
    </location>
</feature>
<dbReference type="InterPro" id="IPR036259">
    <property type="entry name" value="MFS_trans_sf"/>
</dbReference>
<evidence type="ECO:0000256" key="4">
    <source>
        <dbReference type="ARBA" id="ARBA00022692"/>
    </source>
</evidence>
<dbReference type="InterPro" id="IPR052425">
    <property type="entry name" value="Uncharacterized_MFS-type"/>
</dbReference>
<organism evidence="9 10">
    <name type="scientific">Neomoorella glycerini</name>
    <dbReference type="NCBI Taxonomy" id="55779"/>
    <lineage>
        <taxon>Bacteria</taxon>
        <taxon>Bacillati</taxon>
        <taxon>Bacillota</taxon>
        <taxon>Clostridia</taxon>
        <taxon>Neomoorellales</taxon>
        <taxon>Neomoorellaceae</taxon>
        <taxon>Neomoorella</taxon>
    </lineage>
</organism>
<name>A0A6I5ZVA8_9FIRM</name>
<keyword evidence="2" id="KW-0813">Transport</keyword>
<keyword evidence="6 7" id="KW-0472">Membrane</keyword>
<dbReference type="SUPFAM" id="SSF103473">
    <property type="entry name" value="MFS general substrate transporter"/>
    <property type="match status" value="1"/>
</dbReference>
<evidence type="ECO:0000256" key="7">
    <source>
        <dbReference type="SAM" id="Phobius"/>
    </source>
</evidence>
<evidence type="ECO:0000256" key="6">
    <source>
        <dbReference type="ARBA" id="ARBA00023136"/>
    </source>
</evidence>
<dbReference type="EMBL" id="CP046244">
    <property type="protein sequence ID" value="QGP93804.1"/>
    <property type="molecule type" value="Genomic_DNA"/>
</dbReference>
<feature type="domain" description="Major facilitator superfamily (MFS) profile" evidence="8">
    <location>
        <begin position="20"/>
        <end position="395"/>
    </location>
</feature>
<dbReference type="Proteomes" id="UP000425916">
    <property type="component" value="Chromosome"/>
</dbReference>
<feature type="transmembrane region" description="Helical" evidence="7">
    <location>
        <begin position="17"/>
        <end position="35"/>
    </location>
</feature>
<evidence type="ECO:0000256" key="3">
    <source>
        <dbReference type="ARBA" id="ARBA00022475"/>
    </source>
</evidence>
<keyword evidence="4 7" id="KW-0812">Transmembrane</keyword>
<accession>A0A6I5ZVA8</accession>
<dbReference type="PROSITE" id="PS50850">
    <property type="entry name" value="MFS"/>
    <property type="match status" value="1"/>
</dbReference>
<evidence type="ECO:0000256" key="2">
    <source>
        <dbReference type="ARBA" id="ARBA00022448"/>
    </source>
</evidence>
<feature type="transmembrane region" description="Helical" evidence="7">
    <location>
        <begin position="84"/>
        <end position="105"/>
    </location>
</feature>
<feature type="transmembrane region" description="Helical" evidence="7">
    <location>
        <begin position="284"/>
        <end position="317"/>
    </location>
</feature>
<evidence type="ECO:0000259" key="8">
    <source>
        <dbReference type="PROSITE" id="PS50850"/>
    </source>
</evidence>
<feature type="transmembrane region" description="Helical" evidence="7">
    <location>
        <begin position="342"/>
        <end position="365"/>
    </location>
</feature>
<reference evidence="9 10" key="1">
    <citation type="submission" date="2019-11" db="EMBL/GenBank/DDBJ databases">
        <title>Genome sequence of Moorella glycerini DSM11254.</title>
        <authorList>
            <person name="Poehlein A."/>
            <person name="Boeer T."/>
            <person name="Daniel R."/>
        </authorList>
    </citation>
    <scope>NUCLEOTIDE SEQUENCE [LARGE SCALE GENOMIC DNA]</scope>
    <source>
        <strain evidence="9 10">DSM 11254</strain>
    </source>
</reference>
<dbReference type="RefSeq" id="WP_156275548.1">
    <property type="nucleotide sequence ID" value="NZ_CP046244.1"/>
</dbReference>
<keyword evidence="5 7" id="KW-1133">Transmembrane helix</keyword>
<keyword evidence="3" id="KW-1003">Cell membrane</keyword>
<proteinExistence type="predicted"/>
<evidence type="ECO:0000256" key="5">
    <source>
        <dbReference type="ARBA" id="ARBA00022989"/>
    </source>
</evidence>
<protein>
    <submittedName>
        <fullName evidence="9">Major Facilitator Superfamily protein</fullName>
    </submittedName>
</protein>
<feature type="transmembrane region" description="Helical" evidence="7">
    <location>
        <begin position="255"/>
        <end position="278"/>
    </location>
</feature>
<dbReference type="Gene3D" id="1.20.1250.20">
    <property type="entry name" value="MFS general substrate transporter like domains"/>
    <property type="match status" value="2"/>
</dbReference>
<keyword evidence="10" id="KW-1185">Reference proteome</keyword>
<evidence type="ECO:0000313" key="9">
    <source>
        <dbReference type="EMBL" id="QGP93804.1"/>
    </source>
</evidence>
<dbReference type="Pfam" id="PF07690">
    <property type="entry name" value="MFS_1"/>
    <property type="match status" value="1"/>
</dbReference>
<feature type="transmembrane region" description="Helical" evidence="7">
    <location>
        <begin position="41"/>
        <end position="63"/>
    </location>
</feature>
<feature type="transmembrane region" description="Helical" evidence="7">
    <location>
        <begin position="371"/>
        <end position="390"/>
    </location>
</feature>
<evidence type="ECO:0000256" key="1">
    <source>
        <dbReference type="ARBA" id="ARBA00004651"/>
    </source>
</evidence>
<dbReference type="GO" id="GO:0005886">
    <property type="term" value="C:plasma membrane"/>
    <property type="evidence" value="ECO:0007669"/>
    <property type="project" value="UniProtKB-SubCell"/>
</dbReference>
<sequence length="396" mass="42275">MEEQSKGKKITPSLQKAFKFIILLGIVSLLSDMTYEGARSITGPFLALLGASGAVVGFVAGLGELLGYGVRLISGYLSDRTGRYWPITIVGYILNLFAVPLLALAGNWQLAAILMITERVGKAIRTPARDAMLSHATSEVGRGWGFGLHEAMDQIGAVTGPLIVALVLYLRGGYQTGFAVLFIPAILAITVLAVARLLYPTPRELEAAQAIPAGKGLPRTFWLYLVAVAFIAAGYVDYPLIAYHLGKGSLVSSNWIPILYAIAMIADALAALIFGYLFDRIGIYVLAIAGLVSSLFAPLVFLGGFTMALVGMVIWGIGMGAQESVLRAAVANMISLDRRGTAYGVFNTGYGIFWFLGSALMGMLYDLSAGYVVAFSVATQLLSVLLMLYVGKNTFR</sequence>
<comment type="subcellular location">
    <subcellularLocation>
        <location evidence="1">Cell membrane</location>
        <topology evidence="1">Multi-pass membrane protein</topology>
    </subcellularLocation>
</comment>
<dbReference type="CDD" id="cd17370">
    <property type="entry name" value="MFS_MJ1317_like"/>
    <property type="match status" value="1"/>
</dbReference>
<dbReference type="InterPro" id="IPR020846">
    <property type="entry name" value="MFS_dom"/>
</dbReference>
<gene>
    <name evidence="9" type="ORF">MGLY_32270</name>
</gene>
<dbReference type="OrthoDB" id="9803985at2"/>
<feature type="transmembrane region" description="Helical" evidence="7">
    <location>
        <begin position="177"/>
        <end position="199"/>
    </location>
</feature>